<evidence type="ECO:0000313" key="1">
    <source>
        <dbReference type="EMBL" id="AEF53178.1"/>
    </source>
</evidence>
<dbReference type="HOGENOM" id="CLU_110701_1_0_6"/>
<dbReference type="OrthoDB" id="7677665at2"/>
<dbReference type="RefSeq" id="WP_013794655.1">
    <property type="nucleotide sequence ID" value="NC_015559.1"/>
</dbReference>
<evidence type="ECO:0008006" key="3">
    <source>
        <dbReference type="Google" id="ProtNLM"/>
    </source>
</evidence>
<dbReference type="eggNOG" id="COG3789">
    <property type="taxonomic scope" value="Bacteria"/>
</dbReference>
<dbReference type="AlphaFoldDB" id="F6CWC3"/>
<gene>
    <name evidence="1" type="ordered locus">Mar181_0109</name>
</gene>
<dbReference type="Proteomes" id="UP000009230">
    <property type="component" value="Chromosome"/>
</dbReference>
<evidence type="ECO:0000313" key="2">
    <source>
        <dbReference type="Proteomes" id="UP000009230"/>
    </source>
</evidence>
<proteinExistence type="predicted"/>
<dbReference type="Pfam" id="PF09938">
    <property type="entry name" value="DUF2170"/>
    <property type="match status" value="1"/>
</dbReference>
<keyword evidence="2" id="KW-1185">Reference proteome</keyword>
<dbReference type="STRING" id="491952.Mar181_0109"/>
<sequence length="142" mass="16329">MDWTLERIHESFDERGFYDANNVSFDLESTSLLLTFHNFGELPIVIAVSDKQVLVEVALVERHEFDNPSEIDYLLLTTHKYLPLSTIAIQSINSVDWYVLFGALSTQSRIEVIIEELMQLVSNTFNVIDTLEPLYKFNAKAI</sequence>
<accession>F6CWC3</accession>
<protein>
    <recommendedName>
        <fullName evidence="3">Cytoplasmic protein</fullName>
    </recommendedName>
</protein>
<dbReference type="EMBL" id="CP002771">
    <property type="protein sequence ID" value="AEF53178.1"/>
    <property type="molecule type" value="Genomic_DNA"/>
</dbReference>
<name>F6CWC3_MARPP</name>
<dbReference type="KEGG" id="mpc:Mar181_0109"/>
<dbReference type="InterPro" id="IPR019231">
    <property type="entry name" value="DUF2170"/>
</dbReference>
<reference evidence="1 2" key="1">
    <citation type="journal article" date="2012" name="Stand. Genomic Sci.">
        <title>Complete genome sequence of Marinomonas posidonica type strain (IVIA-Po-181(T)).</title>
        <authorList>
            <person name="Lucas-Elio P."/>
            <person name="Goodwin L."/>
            <person name="Woyke T."/>
            <person name="Pitluck S."/>
            <person name="Nolan M."/>
            <person name="Kyrpides N.C."/>
            <person name="Detter J.C."/>
            <person name="Copeland A."/>
            <person name="Lu M."/>
            <person name="Bruce D."/>
            <person name="Detter C."/>
            <person name="Tapia R."/>
            <person name="Han S."/>
            <person name="Land M.L."/>
            <person name="Ivanova N."/>
            <person name="Mikhailova N."/>
            <person name="Johnston A.W."/>
            <person name="Sanchez-Amat A."/>
        </authorList>
    </citation>
    <scope>NUCLEOTIDE SEQUENCE [LARGE SCALE GENOMIC DNA]</scope>
    <source>
        <strain evidence="2">CECT 7376 / NCIMB 14433 / IVIA-Po-181</strain>
    </source>
</reference>
<organism evidence="1 2">
    <name type="scientific">Marinomonas posidonica (strain CECT 7376 / NCIMB 14433 / IVIA-Po-181)</name>
    <dbReference type="NCBI Taxonomy" id="491952"/>
    <lineage>
        <taxon>Bacteria</taxon>
        <taxon>Pseudomonadati</taxon>
        <taxon>Pseudomonadota</taxon>
        <taxon>Gammaproteobacteria</taxon>
        <taxon>Oceanospirillales</taxon>
        <taxon>Oceanospirillaceae</taxon>
        <taxon>Marinomonas</taxon>
    </lineage>
</organism>